<evidence type="ECO:0000313" key="2">
    <source>
        <dbReference type="EMBL" id="WFF79264.1"/>
    </source>
</evidence>
<evidence type="ECO:0000313" key="3">
    <source>
        <dbReference type="Proteomes" id="UP001219066"/>
    </source>
</evidence>
<sequence>MRKLADWAALDWRKPNAQLAAETGATLLTVIKRRTEFGHPADHIGWKRPDTAENNRRPERRAQAARSQPVATAAAKISPVAGRGEANVHAVEWRLQGPDGTAYVVRNLYEFVRANAHLFAPSDVEWKRTGGKRGTGGEWCNATAGILNIKGGRAKSWKGWRLITP</sequence>
<dbReference type="Proteomes" id="UP001219066">
    <property type="component" value="Chromosome"/>
</dbReference>
<organism evidence="2 3">
    <name type="scientific">Delftia tsuruhatensis</name>
    <dbReference type="NCBI Taxonomy" id="180282"/>
    <lineage>
        <taxon>Bacteria</taxon>
        <taxon>Pseudomonadati</taxon>
        <taxon>Pseudomonadota</taxon>
        <taxon>Betaproteobacteria</taxon>
        <taxon>Burkholderiales</taxon>
        <taxon>Comamonadaceae</taxon>
        <taxon>Delftia</taxon>
    </lineage>
</organism>
<dbReference type="RefSeq" id="WP_209802861.1">
    <property type="nucleotide sequence ID" value="NZ_CP120956.1"/>
</dbReference>
<evidence type="ECO:0000256" key="1">
    <source>
        <dbReference type="SAM" id="MobiDB-lite"/>
    </source>
</evidence>
<dbReference type="AlphaFoldDB" id="A0AAX3SGZ2"/>
<reference evidence="2" key="1">
    <citation type="submission" date="2023-03" db="EMBL/GenBank/DDBJ databases">
        <title>Synergistic degradation of erythromycin by symbiotic bacteria Ery-6A and Ery-6B and application in simulated water remediation.</title>
        <authorList>
            <person name="Xu S."/>
        </authorList>
    </citation>
    <scope>NUCLEOTIDE SEQUENCE</scope>
    <source>
        <strain evidence="2">Ery-6A</strain>
    </source>
</reference>
<protein>
    <submittedName>
        <fullName evidence="2">Uncharacterized protein</fullName>
    </submittedName>
</protein>
<gene>
    <name evidence="2" type="ORF">PYR84_20255</name>
</gene>
<proteinExistence type="predicted"/>
<name>A0AAX3SGZ2_9BURK</name>
<feature type="compositionally biased region" description="Basic and acidic residues" evidence="1">
    <location>
        <begin position="40"/>
        <end position="62"/>
    </location>
</feature>
<feature type="region of interest" description="Disordered" evidence="1">
    <location>
        <begin position="40"/>
        <end position="78"/>
    </location>
</feature>
<dbReference type="EMBL" id="CP120956">
    <property type="protein sequence ID" value="WFF79264.1"/>
    <property type="molecule type" value="Genomic_DNA"/>
</dbReference>
<accession>A0AAX3SGZ2</accession>